<dbReference type="EMBL" id="NJPP01000073">
    <property type="protein sequence ID" value="PIT67836.1"/>
    <property type="molecule type" value="Genomic_DNA"/>
</dbReference>
<accession>A0A2N9Y803</accession>
<comment type="caution">
    <text evidence="2">The sequence shown here is derived from an EMBL/GenBank/DDBJ whole genome shotgun (WGS) entry which is preliminary data.</text>
</comment>
<evidence type="ECO:0000256" key="1">
    <source>
        <dbReference type="SAM" id="MobiDB-lite"/>
    </source>
</evidence>
<name>A0A2N9Y803_9HYPH</name>
<evidence type="ECO:0000313" key="2">
    <source>
        <dbReference type="EMBL" id="PIT67836.1"/>
    </source>
</evidence>
<reference evidence="2 3" key="1">
    <citation type="submission" date="2017-06" db="EMBL/GenBank/DDBJ databases">
        <title>Draft genome of Bartonella tribocorum C635.</title>
        <authorList>
            <person name="Hadjadj L."/>
            <person name="Jiyipong T."/>
            <person name="Diene S.M."/>
            <person name="Morand S."/>
            <person name="Rolain J.-M."/>
        </authorList>
    </citation>
    <scope>NUCLEOTIDE SEQUENCE [LARGE SCALE GENOMIC DNA]</scope>
    <source>
        <strain evidence="2 3">C635</strain>
    </source>
</reference>
<evidence type="ECO:0000313" key="3">
    <source>
        <dbReference type="Proteomes" id="UP000230791"/>
    </source>
</evidence>
<feature type="non-terminal residue" evidence="2">
    <location>
        <position position="1"/>
    </location>
</feature>
<dbReference type="AlphaFoldDB" id="A0A2N9Y803"/>
<organism evidence="2 3">
    <name type="scientific">Bartonella tribocorum</name>
    <dbReference type="NCBI Taxonomy" id="85701"/>
    <lineage>
        <taxon>Bacteria</taxon>
        <taxon>Pseudomonadati</taxon>
        <taxon>Pseudomonadota</taxon>
        <taxon>Alphaproteobacteria</taxon>
        <taxon>Hyphomicrobiales</taxon>
        <taxon>Bartonellaceae</taxon>
        <taxon>Bartonella</taxon>
    </lineage>
</organism>
<protein>
    <submittedName>
        <fullName evidence="2">Uncharacterized protein</fullName>
    </submittedName>
</protein>
<gene>
    <name evidence="2" type="ORF">CEV08_09150</name>
</gene>
<dbReference type="Proteomes" id="UP000230791">
    <property type="component" value="Unassembled WGS sequence"/>
</dbReference>
<feature type="compositionally biased region" description="Basic and acidic residues" evidence="1">
    <location>
        <begin position="18"/>
        <end position="27"/>
    </location>
</feature>
<proteinExistence type="predicted"/>
<feature type="region of interest" description="Disordered" evidence="1">
    <location>
        <begin position="1"/>
        <end position="31"/>
    </location>
</feature>
<sequence length="68" mass="7231">IQPIVQFAGGSPVNSSAREQRDKDHSPITHNQNVTVHVNGAREPMATGRAVAHALQRARANALHGGTE</sequence>